<dbReference type="EMBL" id="KB637371">
    <property type="protein sequence ID" value="EMS16682.1"/>
    <property type="molecule type" value="Genomic_DNA"/>
</dbReference>
<feature type="domain" description="NET" evidence="5">
    <location>
        <begin position="240"/>
        <end position="319"/>
    </location>
</feature>
<accession>M7W8S5</accession>
<dbReference type="PROSITE" id="PS51525">
    <property type="entry name" value="NET"/>
    <property type="match status" value="1"/>
</dbReference>
<protein>
    <submittedName>
        <fullName evidence="6">Bromodomain containing factor</fullName>
    </submittedName>
</protein>
<feature type="region of interest" description="Disordered" evidence="3">
    <location>
        <begin position="207"/>
        <end position="251"/>
    </location>
</feature>
<dbReference type="InterPro" id="IPR027353">
    <property type="entry name" value="NET_dom"/>
</dbReference>
<organism evidence="6 7">
    <name type="scientific">Entamoeba histolytica HM-3:IMSS</name>
    <dbReference type="NCBI Taxonomy" id="885315"/>
    <lineage>
        <taxon>Eukaryota</taxon>
        <taxon>Amoebozoa</taxon>
        <taxon>Evosea</taxon>
        <taxon>Archamoebae</taxon>
        <taxon>Mastigamoebida</taxon>
        <taxon>Entamoebidae</taxon>
        <taxon>Entamoeba</taxon>
    </lineage>
</organism>
<dbReference type="OrthoDB" id="21437at2759"/>
<evidence type="ECO:0000256" key="3">
    <source>
        <dbReference type="SAM" id="MobiDB-lite"/>
    </source>
</evidence>
<dbReference type="GO" id="GO:0005634">
    <property type="term" value="C:nucleus"/>
    <property type="evidence" value="ECO:0007669"/>
    <property type="project" value="InterPro"/>
</dbReference>
<dbReference type="PROSITE" id="PS00633">
    <property type="entry name" value="BROMODOMAIN_1"/>
    <property type="match status" value="1"/>
</dbReference>
<feature type="compositionally biased region" description="Basic and acidic residues" evidence="3">
    <location>
        <begin position="11"/>
        <end position="20"/>
    </location>
</feature>
<dbReference type="PRINTS" id="PR00503">
    <property type="entry name" value="BROMODOMAIN"/>
</dbReference>
<dbReference type="SMART" id="SM00297">
    <property type="entry name" value="BROMO"/>
    <property type="match status" value="1"/>
</dbReference>
<feature type="region of interest" description="Disordered" evidence="3">
    <location>
        <begin position="48"/>
        <end position="71"/>
    </location>
</feature>
<evidence type="ECO:0000313" key="7">
    <source>
        <dbReference type="Proteomes" id="UP000030780"/>
    </source>
</evidence>
<evidence type="ECO:0000259" key="4">
    <source>
        <dbReference type="PROSITE" id="PS50014"/>
    </source>
</evidence>
<feature type="region of interest" description="Disordered" evidence="3">
    <location>
        <begin position="345"/>
        <end position="389"/>
    </location>
</feature>
<dbReference type="VEuPathDB" id="AmoebaDB:KM1_155550"/>
<reference evidence="6 7" key="1">
    <citation type="submission" date="2013-01" db="EMBL/GenBank/DDBJ databases">
        <authorList>
            <person name="Inman J."/>
            <person name="Zafar N."/>
            <person name="Lorenzi H."/>
            <person name="Caler E."/>
        </authorList>
    </citation>
    <scope>NUCLEOTIDE SEQUENCE [LARGE SCALE GENOMIC DNA]</scope>
    <source>
        <strain evidence="6 7">HM-3:IMSS</strain>
    </source>
</reference>
<evidence type="ECO:0000256" key="1">
    <source>
        <dbReference type="ARBA" id="ARBA00023117"/>
    </source>
</evidence>
<dbReference type="AlphaFoldDB" id="M7W8S5"/>
<dbReference type="Gene3D" id="1.20.920.10">
    <property type="entry name" value="Bromodomain-like"/>
    <property type="match status" value="1"/>
</dbReference>
<evidence type="ECO:0000259" key="5">
    <source>
        <dbReference type="PROSITE" id="PS51525"/>
    </source>
</evidence>
<dbReference type="InterPro" id="IPR018359">
    <property type="entry name" value="Bromodomain_CS"/>
</dbReference>
<feature type="domain" description="Bromo" evidence="4">
    <location>
        <begin position="112"/>
        <end position="184"/>
    </location>
</feature>
<proteinExistence type="predicted"/>
<dbReference type="GO" id="GO:0006355">
    <property type="term" value="P:regulation of DNA-templated transcription"/>
    <property type="evidence" value="ECO:0007669"/>
    <property type="project" value="InterPro"/>
</dbReference>
<dbReference type="Pfam" id="PF00439">
    <property type="entry name" value="Bromodomain"/>
    <property type="match status" value="1"/>
</dbReference>
<dbReference type="Proteomes" id="UP000030780">
    <property type="component" value="Unassembled WGS sequence"/>
</dbReference>
<gene>
    <name evidence="6" type="ORF">KM1_155550</name>
</gene>
<feature type="compositionally biased region" description="Basic and acidic residues" evidence="3">
    <location>
        <begin position="220"/>
        <end position="230"/>
    </location>
</feature>
<dbReference type="PIRSF" id="PIRSF038154">
    <property type="entry name" value="Transcription_factor_GTE6"/>
    <property type="match status" value="1"/>
</dbReference>
<dbReference type="InterPro" id="IPR036427">
    <property type="entry name" value="Bromodomain-like_sf"/>
</dbReference>
<feature type="compositionally biased region" description="Basic residues" evidence="3">
    <location>
        <begin position="235"/>
        <end position="246"/>
    </location>
</feature>
<evidence type="ECO:0000256" key="2">
    <source>
        <dbReference type="PROSITE-ProRule" id="PRU00035"/>
    </source>
</evidence>
<name>M7W8S5_ENTHI</name>
<dbReference type="PROSITE" id="PS50014">
    <property type="entry name" value="BROMODOMAIN_2"/>
    <property type="match status" value="1"/>
</dbReference>
<feature type="region of interest" description="Disordered" evidence="3">
    <location>
        <begin position="1"/>
        <end position="20"/>
    </location>
</feature>
<sequence>MSESFGDVDQNELKIREDKDSIEWEDDDDEVCLKRMKVSEEKPIKKRLEKSVATSTTNNTSTNGVTSDGTHNLSMRIPIEKAVTAINDVTLLQESMTSEELRKCKELNRKLMNQPESPAFNTPVDPVALQVPTYFSVIKRPMDLGTIKHNLSDKKYITKEEFQADMLLVFDNALLFNHPDSEVYHWAVKLKKQFETLWKNAFKEKKPVDTKTNVTSHNDTLNKVEEKKPEVSNSKKTRASSRKKNTNKPLTKEEMIKLRSDLKQIEKNKDKLIEVLAVVNVDSKGKNEVSLDLSKYTTQQLRELQRILKGKGRKDGDYDGKTYEEKMQQSIQELELLKKIQGEPIKKSVVNKPKKDEESDSDNELSSSSSLDSEEANLMRMTDAHSKKM</sequence>
<evidence type="ECO:0000313" key="6">
    <source>
        <dbReference type="EMBL" id="EMS16682.1"/>
    </source>
</evidence>
<feature type="compositionally biased region" description="Polar residues" evidence="3">
    <location>
        <begin position="210"/>
        <end position="219"/>
    </location>
</feature>
<dbReference type="PANTHER" id="PTHR45926">
    <property type="entry name" value="OSJNBA0053K19.4 PROTEIN"/>
    <property type="match status" value="1"/>
</dbReference>
<dbReference type="InterPro" id="IPR001487">
    <property type="entry name" value="Bromodomain"/>
</dbReference>
<keyword evidence="1 2" id="KW-0103">Bromodomain</keyword>
<dbReference type="InterPro" id="IPR017413">
    <property type="entry name" value="GTE1"/>
</dbReference>
<feature type="compositionally biased region" description="Low complexity" evidence="3">
    <location>
        <begin position="54"/>
        <end position="70"/>
    </location>
</feature>
<dbReference type="SUPFAM" id="SSF47370">
    <property type="entry name" value="Bromodomain"/>
    <property type="match status" value="1"/>
</dbReference>